<accession>A0A4R5EZC7</accession>
<sequence length="177" mass="18954">MSPNRRNTPMIKRIVAAAAAVLALGLSAAPASAAVDPAPAPAGKWQVTRVNYNAKGADVLGNRWQEAAYFKNRSTTDVDISGWTVHDTYKNPSGEHTNAYTFPAGTTVKGGATVVVSSSSGVNKTDPNATQVFYMDFNRGYNGHWLNNGGDTVFLEDASGKVRAKLSYAFDNGYYVR</sequence>
<proteinExistence type="predicted"/>
<dbReference type="InterPro" id="IPR036415">
    <property type="entry name" value="Lamin_tail_dom_sf"/>
</dbReference>
<keyword evidence="4" id="KW-1185">Reference proteome</keyword>
<dbReference type="SUPFAM" id="SSF74853">
    <property type="entry name" value="Lamin A/C globular tail domain"/>
    <property type="match status" value="1"/>
</dbReference>
<dbReference type="AlphaFoldDB" id="A0A4R5EZC7"/>
<evidence type="ECO:0000256" key="1">
    <source>
        <dbReference type="SAM" id="SignalP"/>
    </source>
</evidence>
<keyword evidence="1" id="KW-0732">Signal</keyword>
<feature type="signal peptide" evidence="1">
    <location>
        <begin position="1"/>
        <end position="33"/>
    </location>
</feature>
<organism evidence="3 4">
    <name type="scientific">Nonomuraea mesophila</name>
    <dbReference type="NCBI Taxonomy" id="2530382"/>
    <lineage>
        <taxon>Bacteria</taxon>
        <taxon>Bacillati</taxon>
        <taxon>Actinomycetota</taxon>
        <taxon>Actinomycetes</taxon>
        <taxon>Streptosporangiales</taxon>
        <taxon>Streptosporangiaceae</taxon>
        <taxon>Nonomuraea</taxon>
    </lineage>
</organism>
<feature type="domain" description="LTD" evidence="2">
    <location>
        <begin position="38"/>
        <end position="170"/>
    </location>
</feature>
<feature type="chain" id="PRO_5020434701" evidence="1">
    <location>
        <begin position="34"/>
        <end position="177"/>
    </location>
</feature>
<comment type="caution">
    <text evidence="3">The sequence shown here is derived from an EMBL/GenBank/DDBJ whole genome shotgun (WGS) entry which is preliminary data.</text>
</comment>
<dbReference type="EMBL" id="SMLD01000108">
    <property type="protein sequence ID" value="TDE40485.1"/>
    <property type="molecule type" value="Genomic_DNA"/>
</dbReference>
<name>A0A4R5EZC7_9ACTN</name>
<evidence type="ECO:0000313" key="3">
    <source>
        <dbReference type="EMBL" id="TDE40485.1"/>
    </source>
</evidence>
<dbReference type="PROSITE" id="PS51841">
    <property type="entry name" value="LTD"/>
    <property type="match status" value="1"/>
</dbReference>
<gene>
    <name evidence="3" type="ORF">E1295_31800</name>
</gene>
<dbReference type="Pfam" id="PF00932">
    <property type="entry name" value="LTD"/>
    <property type="match status" value="1"/>
</dbReference>
<dbReference type="Gene3D" id="2.60.40.1260">
    <property type="entry name" value="Lamin Tail domain"/>
    <property type="match status" value="1"/>
</dbReference>
<dbReference type="Proteomes" id="UP000295136">
    <property type="component" value="Unassembled WGS sequence"/>
</dbReference>
<evidence type="ECO:0000313" key="4">
    <source>
        <dbReference type="Proteomes" id="UP000295136"/>
    </source>
</evidence>
<protein>
    <submittedName>
        <fullName evidence="3">Lamin tail domain-containing protein</fullName>
    </submittedName>
</protein>
<dbReference type="InterPro" id="IPR001322">
    <property type="entry name" value="Lamin_tail_dom"/>
</dbReference>
<reference evidence="3 4" key="1">
    <citation type="submission" date="2019-03" db="EMBL/GenBank/DDBJ databases">
        <title>Draft genome sequences of novel Actinobacteria.</title>
        <authorList>
            <person name="Sahin N."/>
            <person name="Ay H."/>
            <person name="Saygin H."/>
        </authorList>
    </citation>
    <scope>NUCLEOTIDE SEQUENCE [LARGE SCALE GENOMIC DNA]</scope>
    <source>
        <strain evidence="3 4">6K102</strain>
    </source>
</reference>
<evidence type="ECO:0000259" key="2">
    <source>
        <dbReference type="PROSITE" id="PS51841"/>
    </source>
</evidence>